<dbReference type="GO" id="GO:0016758">
    <property type="term" value="F:hexosyltransferase activity"/>
    <property type="evidence" value="ECO:0007669"/>
    <property type="project" value="TreeGrafter"/>
</dbReference>
<dbReference type="RefSeq" id="WP_348261017.1">
    <property type="nucleotide sequence ID" value="NZ_CP121196.1"/>
</dbReference>
<keyword evidence="1" id="KW-0328">Glycosyltransferase</keyword>
<evidence type="ECO:0000256" key="1">
    <source>
        <dbReference type="ARBA" id="ARBA00022676"/>
    </source>
</evidence>
<accession>A0AAU7DEM2</accession>
<dbReference type="PANTHER" id="PTHR34136">
    <property type="match status" value="1"/>
</dbReference>
<dbReference type="CDD" id="cd06533">
    <property type="entry name" value="Glyco_transf_WecG_TagA"/>
    <property type="match status" value="1"/>
</dbReference>
<evidence type="ECO:0000313" key="3">
    <source>
        <dbReference type="EMBL" id="XBH15786.1"/>
    </source>
</evidence>
<dbReference type="PANTHER" id="PTHR34136:SF1">
    <property type="entry name" value="UDP-N-ACETYL-D-MANNOSAMINURONIC ACID TRANSFERASE"/>
    <property type="match status" value="1"/>
</dbReference>
<keyword evidence="2" id="KW-0808">Transferase</keyword>
<organism evidence="3">
    <name type="scientific">Telmatobacter sp. DSM 110680</name>
    <dbReference type="NCBI Taxonomy" id="3036704"/>
    <lineage>
        <taxon>Bacteria</taxon>
        <taxon>Pseudomonadati</taxon>
        <taxon>Acidobacteriota</taxon>
        <taxon>Terriglobia</taxon>
        <taxon>Terriglobales</taxon>
        <taxon>Acidobacteriaceae</taxon>
        <taxon>Telmatobacter</taxon>
    </lineage>
</organism>
<dbReference type="Pfam" id="PF03808">
    <property type="entry name" value="Glyco_tran_WecG"/>
    <property type="match status" value="1"/>
</dbReference>
<dbReference type="InterPro" id="IPR004629">
    <property type="entry name" value="WecG_TagA_CpsF"/>
</dbReference>
<protein>
    <submittedName>
        <fullName evidence="3">WecB/TagA/CpsF family glycosyltransferase</fullName>
    </submittedName>
</protein>
<evidence type="ECO:0000256" key="2">
    <source>
        <dbReference type="ARBA" id="ARBA00022679"/>
    </source>
</evidence>
<dbReference type="AlphaFoldDB" id="A0AAU7DEM2"/>
<gene>
    <name evidence="3" type="ORF">P8935_14535</name>
</gene>
<name>A0AAU7DEM2_9BACT</name>
<sequence>MPSILGVNITASNYAEVVKKCTEWAAARESRTVVFADAHVIMQAHDKPAFRADMNAADLANPDGMPIVWACRAFGAPDATRVYGPDATLALLAAAQQTGLPVGFYGGSESALAKLLIEVERRFPGINIAFHMSPPFRPLTEEEDEAVVQKISAAGVRWLFVGLGCPKQERWIMAHKGRIPAVLLAVGAAFDFIAGTKPQAPRWMMRNGLEWAFRLGSEPRRLAGRYFKTIPRFMALIGYQWFTQRSLAKAS</sequence>
<proteinExistence type="predicted"/>
<reference evidence="3" key="1">
    <citation type="submission" date="2023-03" db="EMBL/GenBank/DDBJ databases">
        <title>Edaphobacter sp.</title>
        <authorList>
            <person name="Huber K.J."/>
            <person name="Papendorf J."/>
            <person name="Pilke C."/>
            <person name="Bunk B."/>
            <person name="Sproeer C."/>
            <person name="Pester M."/>
        </authorList>
    </citation>
    <scope>NUCLEOTIDE SEQUENCE</scope>
    <source>
        <strain evidence="3">DSM 110680</strain>
    </source>
</reference>
<dbReference type="NCBIfam" id="TIGR00696">
    <property type="entry name" value="wecG_tagA_cpsF"/>
    <property type="match status" value="1"/>
</dbReference>
<dbReference type="EMBL" id="CP121196">
    <property type="protein sequence ID" value="XBH15786.1"/>
    <property type="molecule type" value="Genomic_DNA"/>
</dbReference>